<accession>A0A913YWU3</accession>
<dbReference type="PANTHER" id="PTHR48312:SF1">
    <property type="entry name" value="SULFOTRANSFERASE"/>
    <property type="match status" value="1"/>
</dbReference>
<dbReference type="OrthoDB" id="416710at2759"/>
<dbReference type="Pfam" id="PF19798">
    <property type="entry name" value="Sulfotransfer_5"/>
    <property type="match status" value="1"/>
</dbReference>
<evidence type="ECO:0008006" key="3">
    <source>
        <dbReference type="Google" id="ProtNLM"/>
    </source>
</evidence>
<organism evidence="1 2">
    <name type="scientific">Patiria miniata</name>
    <name type="common">Bat star</name>
    <name type="synonym">Asterina miniata</name>
    <dbReference type="NCBI Taxonomy" id="46514"/>
    <lineage>
        <taxon>Eukaryota</taxon>
        <taxon>Metazoa</taxon>
        <taxon>Echinodermata</taxon>
        <taxon>Eleutherozoa</taxon>
        <taxon>Asterozoa</taxon>
        <taxon>Asteroidea</taxon>
        <taxon>Valvatacea</taxon>
        <taxon>Valvatida</taxon>
        <taxon>Asterinidae</taxon>
        <taxon>Patiria</taxon>
    </lineage>
</organism>
<dbReference type="InterPro" id="IPR027417">
    <property type="entry name" value="P-loop_NTPase"/>
</dbReference>
<dbReference type="SUPFAM" id="SSF52540">
    <property type="entry name" value="P-loop containing nucleoside triphosphate hydrolases"/>
    <property type="match status" value="1"/>
</dbReference>
<evidence type="ECO:0000313" key="1">
    <source>
        <dbReference type="EnsemblMetazoa" id="XP_038044264.1"/>
    </source>
</evidence>
<dbReference type="OMA" id="NTESWFE"/>
<name>A0A913YWU3_PATMI</name>
<dbReference type="PANTHER" id="PTHR48312">
    <property type="match status" value="1"/>
</dbReference>
<proteinExistence type="predicted"/>
<dbReference type="GeneID" id="119718907"/>
<reference evidence="1" key="1">
    <citation type="submission" date="2022-11" db="UniProtKB">
        <authorList>
            <consortium name="EnsemblMetazoa"/>
        </authorList>
    </citation>
    <scope>IDENTIFICATION</scope>
</reference>
<dbReference type="EnsemblMetazoa" id="XM_038188336.1">
    <property type="protein sequence ID" value="XP_038044264.1"/>
    <property type="gene ID" value="LOC119718907"/>
</dbReference>
<keyword evidence="2" id="KW-1185">Reference proteome</keyword>
<evidence type="ECO:0000313" key="2">
    <source>
        <dbReference type="Proteomes" id="UP000887568"/>
    </source>
</evidence>
<dbReference type="Proteomes" id="UP000887568">
    <property type="component" value="Unplaced"/>
</dbReference>
<dbReference type="Gene3D" id="3.40.50.300">
    <property type="entry name" value="P-loop containing nucleotide triphosphate hydrolases"/>
    <property type="match status" value="1"/>
</dbReference>
<sequence length="312" mass="35240">MSTSGLDGVKIAKMEEQRVFTSQAPLVHLDRVTAAINGSPTPRSPVRVMLWCVPRSVSTAFLKCIDGLDCRAEIFHEPYSVAYYFGPERRAPPGPQIPEEGQYTYSWVRKQLEADYIGSEVIFCKDMAFAVDGRYDSIPDGFKHTFLIRKPVKALMSYHKVVNSYPGYDGEVSVKNGLPKGYAFKEAYDLYNHICATCREKPIIVDADDLCRSPNSILRKYCDAVGLPFSQDLLSWQPSDGISSRWHCAPSFRALNSAMGTHERALKSESFLFKGNNRVDLMPKDELPEGVVECSECSEPYYKKMYELRLKP</sequence>
<protein>
    <recommendedName>
        <fullName evidence="3">Sulfotransferase</fullName>
    </recommendedName>
</protein>
<dbReference type="RefSeq" id="XP_038044264.1">
    <property type="nucleotide sequence ID" value="XM_038188336.1"/>
</dbReference>
<dbReference type="AlphaFoldDB" id="A0A913YWU3"/>